<evidence type="ECO:0000256" key="13">
    <source>
        <dbReference type="SAM" id="Phobius"/>
    </source>
</evidence>
<keyword evidence="5" id="KW-1003">Cell membrane</keyword>
<keyword evidence="7 13" id="KW-0812">Transmembrane</keyword>
<evidence type="ECO:0000313" key="15">
    <source>
        <dbReference type="EMBL" id="MBE0457057.1"/>
    </source>
</evidence>
<dbReference type="PANTHER" id="PTHR30625">
    <property type="entry name" value="PROTEIN TOLQ"/>
    <property type="match status" value="1"/>
</dbReference>
<evidence type="ECO:0000256" key="10">
    <source>
        <dbReference type="ARBA" id="ARBA00023136"/>
    </source>
</evidence>
<accession>A0ABR9FJS3</accession>
<evidence type="ECO:0000256" key="3">
    <source>
        <dbReference type="ARBA" id="ARBA00022093"/>
    </source>
</evidence>
<dbReference type="Proteomes" id="UP000707245">
    <property type="component" value="Unassembled WGS sequence"/>
</dbReference>
<feature type="transmembrane region" description="Helical" evidence="13">
    <location>
        <begin position="20"/>
        <end position="38"/>
    </location>
</feature>
<evidence type="ECO:0000256" key="6">
    <source>
        <dbReference type="ARBA" id="ARBA00022519"/>
    </source>
</evidence>
<evidence type="ECO:0000256" key="9">
    <source>
        <dbReference type="ARBA" id="ARBA00022989"/>
    </source>
</evidence>
<evidence type="ECO:0000256" key="5">
    <source>
        <dbReference type="ARBA" id="ARBA00022475"/>
    </source>
</evidence>
<comment type="similarity">
    <text evidence="12">Belongs to the exbB/tolQ family.</text>
</comment>
<keyword evidence="16" id="KW-1185">Reference proteome</keyword>
<keyword evidence="10 13" id="KW-0472">Membrane</keyword>
<comment type="function">
    <text evidence="11">Involved in the TonB-dependent energy-dependent transport of various receptor-bound substrates. Protects ExbD from proteolytic degradation and functionally stabilizes TonB.</text>
</comment>
<evidence type="ECO:0000256" key="2">
    <source>
        <dbReference type="ARBA" id="ARBA00011471"/>
    </source>
</evidence>
<dbReference type="RefSeq" id="WP_192541101.1">
    <property type="nucleotide sequence ID" value="NZ_RRZA01000013.1"/>
</dbReference>
<evidence type="ECO:0000259" key="14">
    <source>
        <dbReference type="Pfam" id="PF01618"/>
    </source>
</evidence>
<evidence type="ECO:0000256" key="1">
    <source>
        <dbReference type="ARBA" id="ARBA00004429"/>
    </source>
</evidence>
<evidence type="ECO:0000256" key="4">
    <source>
        <dbReference type="ARBA" id="ARBA00022448"/>
    </source>
</evidence>
<dbReference type="InterPro" id="IPR050790">
    <property type="entry name" value="ExbB/TolQ_transport"/>
</dbReference>
<proteinExistence type="inferred from homology"/>
<keyword evidence="8 12" id="KW-0653">Protein transport</keyword>
<comment type="caution">
    <text evidence="15">The sequence shown here is derived from an EMBL/GenBank/DDBJ whole genome shotgun (WGS) entry which is preliminary data.</text>
</comment>
<protein>
    <recommendedName>
        <fullName evidence="3">Biopolymer transport protein ExbB</fullName>
    </recommendedName>
</protein>
<organism evidence="15 16">
    <name type="scientific">Pseudoalteromonas prydzensis</name>
    <dbReference type="NCBI Taxonomy" id="182141"/>
    <lineage>
        <taxon>Bacteria</taxon>
        <taxon>Pseudomonadati</taxon>
        <taxon>Pseudomonadota</taxon>
        <taxon>Gammaproteobacteria</taxon>
        <taxon>Alteromonadales</taxon>
        <taxon>Pseudoalteromonadaceae</taxon>
        <taxon>Pseudoalteromonas</taxon>
    </lineage>
</organism>
<comment type="subcellular location">
    <subcellularLocation>
        <location evidence="1">Cell inner membrane</location>
        <topology evidence="1">Multi-pass membrane protein</topology>
    </subcellularLocation>
    <subcellularLocation>
        <location evidence="12">Membrane</location>
        <topology evidence="12">Multi-pass membrane protein</topology>
    </subcellularLocation>
</comment>
<dbReference type="InterPro" id="IPR002898">
    <property type="entry name" value="MotA_ExbB_proton_chnl"/>
</dbReference>
<dbReference type="PANTHER" id="PTHR30625:SF14">
    <property type="entry name" value="BIOPOLYMER TRANSPORT PROTEIN EXBB"/>
    <property type="match status" value="1"/>
</dbReference>
<feature type="transmembrane region" description="Helical" evidence="13">
    <location>
        <begin position="129"/>
        <end position="156"/>
    </location>
</feature>
<name>A0ABR9FJS3_9GAMM</name>
<feature type="domain" description="MotA/TolQ/ExbB proton channel" evidence="14">
    <location>
        <begin position="104"/>
        <end position="208"/>
    </location>
</feature>
<evidence type="ECO:0000256" key="7">
    <source>
        <dbReference type="ARBA" id="ARBA00022692"/>
    </source>
</evidence>
<comment type="subunit">
    <text evidence="2">The accessory proteins ExbB and ExbD seem to form a complex with TonB.</text>
</comment>
<feature type="transmembrane region" description="Helical" evidence="13">
    <location>
        <begin position="176"/>
        <end position="197"/>
    </location>
</feature>
<dbReference type="EMBL" id="RRZA01000013">
    <property type="protein sequence ID" value="MBE0457057.1"/>
    <property type="molecule type" value="Genomic_DNA"/>
</dbReference>
<evidence type="ECO:0000313" key="16">
    <source>
        <dbReference type="Proteomes" id="UP000707245"/>
    </source>
</evidence>
<gene>
    <name evidence="15" type="ORF">EI167_06230</name>
</gene>
<sequence>MESPYGIAALWAQSDGIIKAVAICLLLMSVASWSVIMIKTTKLLRLKRSLFKSKEFWHSKDINIGIKLLETTSGQPTPFSKLINEGLAAKTHHQQHKNELHGNLSLADWLTASLRTSIDDSKAELQQGLAILASVGATAPFIGLLGTVWGIYHALVNIGISGQASIDKVAGPVGEALVMTAFGLAVAIPAVLGYNALTRGNKQIIDRLNYFAHEIHAYLVIGSAPSKAMHQLKAVGE</sequence>
<dbReference type="Pfam" id="PF01618">
    <property type="entry name" value="MotA_ExbB"/>
    <property type="match status" value="1"/>
</dbReference>
<evidence type="ECO:0000256" key="11">
    <source>
        <dbReference type="ARBA" id="ARBA00024816"/>
    </source>
</evidence>
<keyword evidence="9 13" id="KW-1133">Transmembrane helix</keyword>
<reference evidence="15 16" key="1">
    <citation type="submission" date="2020-07" db="EMBL/GenBank/DDBJ databases">
        <title>Halophilic bacteria isolated from french cheeses.</title>
        <authorList>
            <person name="Kothe C.I."/>
            <person name="Farah-Kraiem B."/>
            <person name="Renault P."/>
            <person name="Dridi B."/>
        </authorList>
    </citation>
    <scope>NUCLEOTIDE SEQUENCE [LARGE SCALE GENOMIC DNA]</scope>
    <source>
        <strain evidence="15 16">FME14</strain>
    </source>
</reference>
<evidence type="ECO:0000256" key="12">
    <source>
        <dbReference type="RuleBase" id="RU004057"/>
    </source>
</evidence>
<keyword evidence="6" id="KW-0997">Cell inner membrane</keyword>
<keyword evidence="4 12" id="KW-0813">Transport</keyword>
<evidence type="ECO:0000256" key="8">
    <source>
        <dbReference type="ARBA" id="ARBA00022927"/>
    </source>
</evidence>